<dbReference type="Proteomes" id="UP000636004">
    <property type="component" value="Unassembled WGS sequence"/>
</dbReference>
<evidence type="ECO:0000313" key="3">
    <source>
        <dbReference type="Proteomes" id="UP000636004"/>
    </source>
</evidence>
<evidence type="ECO:0000313" key="2">
    <source>
        <dbReference type="EMBL" id="GGZ79767.1"/>
    </source>
</evidence>
<accession>A0A918V9Y4</accession>
<protein>
    <recommendedName>
        <fullName evidence="4">Carboxypeptidase-like regulatory domain-containing protein</fullName>
    </recommendedName>
</protein>
<reference evidence="2" key="1">
    <citation type="journal article" date="2014" name="Int. J. Syst. Evol. Microbiol.">
        <title>Complete genome sequence of Corynebacterium casei LMG S-19264T (=DSM 44701T), isolated from a smear-ripened cheese.</title>
        <authorList>
            <consortium name="US DOE Joint Genome Institute (JGI-PGF)"/>
            <person name="Walter F."/>
            <person name="Albersmeier A."/>
            <person name="Kalinowski J."/>
            <person name="Ruckert C."/>
        </authorList>
    </citation>
    <scope>NUCLEOTIDE SEQUENCE</scope>
    <source>
        <strain evidence="2">KCTC 12710</strain>
    </source>
</reference>
<proteinExistence type="predicted"/>
<gene>
    <name evidence="2" type="ORF">GCM10007028_16690</name>
</gene>
<reference evidence="2" key="2">
    <citation type="submission" date="2020-09" db="EMBL/GenBank/DDBJ databases">
        <authorList>
            <person name="Sun Q."/>
            <person name="Kim S."/>
        </authorList>
    </citation>
    <scope>NUCLEOTIDE SEQUENCE</scope>
    <source>
        <strain evidence="2">KCTC 12710</strain>
    </source>
</reference>
<keyword evidence="1" id="KW-0732">Signal</keyword>
<comment type="caution">
    <text evidence="2">The sequence shown here is derived from an EMBL/GenBank/DDBJ whole genome shotgun (WGS) entry which is preliminary data.</text>
</comment>
<evidence type="ECO:0008006" key="4">
    <source>
        <dbReference type="Google" id="ProtNLM"/>
    </source>
</evidence>
<dbReference type="EMBL" id="BMWZ01000003">
    <property type="protein sequence ID" value="GGZ79767.1"/>
    <property type="molecule type" value="Genomic_DNA"/>
</dbReference>
<name>A0A918V9Y4_9FLAO</name>
<keyword evidence="3" id="KW-1185">Reference proteome</keyword>
<dbReference type="Pfam" id="PF13715">
    <property type="entry name" value="CarbopepD_reg_2"/>
    <property type="match status" value="1"/>
</dbReference>
<feature type="signal peptide" evidence="1">
    <location>
        <begin position="1"/>
        <end position="19"/>
    </location>
</feature>
<evidence type="ECO:0000256" key="1">
    <source>
        <dbReference type="SAM" id="SignalP"/>
    </source>
</evidence>
<dbReference type="InterPro" id="IPR008969">
    <property type="entry name" value="CarboxyPept-like_regulatory"/>
</dbReference>
<feature type="chain" id="PRO_5037081582" description="Carboxypeptidase-like regulatory domain-containing protein" evidence="1">
    <location>
        <begin position="20"/>
        <end position="507"/>
    </location>
</feature>
<dbReference type="SUPFAM" id="SSF49464">
    <property type="entry name" value="Carboxypeptidase regulatory domain-like"/>
    <property type="match status" value="1"/>
</dbReference>
<dbReference type="RefSeq" id="WP_189360327.1">
    <property type="nucleotide sequence ID" value="NZ_BMWZ01000003.1"/>
</dbReference>
<dbReference type="AlphaFoldDB" id="A0A918V9Y4"/>
<sequence>MKRLYTASLFILITVLLNAQESINAKLIDSISSKPIPFATISLNDNSGVISNANGDFSIYLRKKTSNKDSLKIRCLGYEPKQIAIKTFKDSIILLNQKIIELNEVLVSNKNYSTEEIIEKINENLKINYDYSHIKSKLFYRASYFTNITKSDVDIKKSTIPEFNQQFVDSILMAMPKNSDDYTEILANIYGKSGVKSEQKLDIIKASHLYDKSKEVSFESYEEKFNSIVKKHVKRDSYFKIKSGFFGTKEDMDSTYYDNIGKDEKAQQTDAIIEEQKKHEKERKENFLKYRKSSISSLQRNSFIFEDSDFNFLTKSNRYDFELEDYSFLNDNFVYKISFKPKRKEDYKGTIYVNTDDFAIVRLDYENVRPLKNFNLLGLSYQHFLKKGTLIYSKADTDKYVLKYADTEDGTKFGIKRPLKIIEKNKHTKGRRKQNELSSDIHFALSNTEKSELVVFENNPLSEANFETITEEPKIKPIYLPAYDPDFWEGYDVIEPNQAIKDFKSIE</sequence>
<organism evidence="2 3">
    <name type="scientific">Algibacter mikhailovii</name>
    <dbReference type="NCBI Taxonomy" id="425498"/>
    <lineage>
        <taxon>Bacteria</taxon>
        <taxon>Pseudomonadati</taxon>
        <taxon>Bacteroidota</taxon>
        <taxon>Flavobacteriia</taxon>
        <taxon>Flavobacteriales</taxon>
        <taxon>Flavobacteriaceae</taxon>
        <taxon>Algibacter</taxon>
    </lineage>
</organism>